<evidence type="ECO:0000313" key="2">
    <source>
        <dbReference type="Proteomes" id="UP000005239"/>
    </source>
</evidence>
<accession>A0A2A6BCJ9</accession>
<evidence type="ECO:0000313" key="1">
    <source>
        <dbReference type="EnsemblMetazoa" id="PPA45039.1"/>
    </source>
</evidence>
<organism evidence="1 2">
    <name type="scientific">Pristionchus pacificus</name>
    <name type="common">Parasitic nematode worm</name>
    <dbReference type="NCBI Taxonomy" id="54126"/>
    <lineage>
        <taxon>Eukaryota</taxon>
        <taxon>Metazoa</taxon>
        <taxon>Ecdysozoa</taxon>
        <taxon>Nematoda</taxon>
        <taxon>Chromadorea</taxon>
        <taxon>Rhabditida</taxon>
        <taxon>Rhabditina</taxon>
        <taxon>Diplogasteromorpha</taxon>
        <taxon>Diplogasteroidea</taxon>
        <taxon>Neodiplogasteridae</taxon>
        <taxon>Pristionchus</taxon>
    </lineage>
</organism>
<reference evidence="2" key="1">
    <citation type="journal article" date="2008" name="Nat. Genet.">
        <title>The Pristionchus pacificus genome provides a unique perspective on nematode lifestyle and parasitism.</title>
        <authorList>
            <person name="Dieterich C."/>
            <person name="Clifton S.W."/>
            <person name="Schuster L.N."/>
            <person name="Chinwalla A."/>
            <person name="Delehaunty K."/>
            <person name="Dinkelacker I."/>
            <person name="Fulton L."/>
            <person name="Fulton R."/>
            <person name="Godfrey J."/>
            <person name="Minx P."/>
            <person name="Mitreva M."/>
            <person name="Roeseler W."/>
            <person name="Tian H."/>
            <person name="Witte H."/>
            <person name="Yang S.P."/>
            <person name="Wilson R.K."/>
            <person name="Sommer R.J."/>
        </authorList>
    </citation>
    <scope>NUCLEOTIDE SEQUENCE [LARGE SCALE GENOMIC DNA]</scope>
    <source>
        <strain evidence="2">PS312</strain>
    </source>
</reference>
<dbReference type="EnsemblMetazoa" id="PPA45039.1">
    <property type="protein sequence ID" value="PPA45039.1"/>
    <property type="gene ID" value="WBGene00283408"/>
</dbReference>
<gene>
    <name evidence="1" type="primary">WBGene00283408</name>
</gene>
<protein>
    <submittedName>
        <fullName evidence="1">Uncharacterized protein</fullName>
    </submittedName>
</protein>
<proteinExistence type="predicted"/>
<dbReference type="AlphaFoldDB" id="A0A2A6BCJ9"/>
<name>A0A2A6BCJ9_PRIPA</name>
<reference evidence="1" key="2">
    <citation type="submission" date="2022-06" db="UniProtKB">
        <authorList>
            <consortium name="EnsemblMetazoa"/>
        </authorList>
    </citation>
    <scope>IDENTIFICATION</scope>
    <source>
        <strain evidence="1">PS312</strain>
    </source>
</reference>
<accession>A0A8R1Z5Z0</accession>
<dbReference type="Proteomes" id="UP000005239">
    <property type="component" value="Unassembled WGS sequence"/>
</dbReference>
<keyword evidence="2" id="KW-1185">Reference proteome</keyword>
<sequence>MAVRVLPCTVETKSGGKVIPVAGTITGWAEINGLVRGVDEERLDEALVPRLDCVFPLEGIGR</sequence>